<evidence type="ECO:0000313" key="1">
    <source>
        <dbReference type="EMBL" id="VFK39932.1"/>
    </source>
</evidence>
<dbReference type="EMBL" id="CAADFR010000049">
    <property type="protein sequence ID" value="VFK39932.1"/>
    <property type="molecule type" value="Genomic_DNA"/>
</dbReference>
<organism evidence="1">
    <name type="scientific">Candidatus Kentrum sp. SD</name>
    <dbReference type="NCBI Taxonomy" id="2126332"/>
    <lineage>
        <taxon>Bacteria</taxon>
        <taxon>Pseudomonadati</taxon>
        <taxon>Pseudomonadota</taxon>
        <taxon>Gammaproteobacteria</taxon>
        <taxon>Candidatus Kentrum</taxon>
    </lineage>
</organism>
<gene>
    <name evidence="1" type="ORF">BECKSD772F_GA0070984_104910</name>
</gene>
<proteinExistence type="predicted"/>
<accession>A0A450YEE8</accession>
<sequence length="13" mass="1496">MRNFGSAIPRFSL</sequence>
<name>A0A450YEE8_9GAMM</name>
<protein>
    <submittedName>
        <fullName evidence="1">Uncharacterized protein</fullName>
    </submittedName>
</protein>
<reference evidence="1" key="1">
    <citation type="submission" date="2019-02" db="EMBL/GenBank/DDBJ databases">
        <authorList>
            <person name="Gruber-Vodicka R. H."/>
            <person name="Seah K. B. B."/>
        </authorList>
    </citation>
    <scope>NUCLEOTIDE SEQUENCE</scope>
    <source>
        <strain evidence="1">BECK_S1321</strain>
    </source>
</reference>